<reference evidence="10" key="1">
    <citation type="submission" date="2020-05" db="UniProtKB">
        <authorList>
            <consortium name="EnsemblMetazoa"/>
        </authorList>
    </citation>
    <scope>IDENTIFICATION</scope>
    <source>
        <strain evidence="10">USDA</strain>
    </source>
</reference>
<comment type="catalytic activity">
    <reaction evidence="1 9">
        <text>a ribonucleoside 5'-phosphate + H2O = a ribonucleoside + phosphate</text>
        <dbReference type="Rhea" id="RHEA:12484"/>
        <dbReference type="ChEBI" id="CHEBI:15377"/>
        <dbReference type="ChEBI" id="CHEBI:18254"/>
        <dbReference type="ChEBI" id="CHEBI:43474"/>
        <dbReference type="ChEBI" id="CHEBI:58043"/>
        <dbReference type="EC" id="3.1.3.5"/>
    </reaction>
</comment>
<evidence type="ECO:0000256" key="5">
    <source>
        <dbReference type="ARBA" id="ARBA00022741"/>
    </source>
</evidence>
<dbReference type="PANTHER" id="PTHR13045">
    <property type="entry name" value="5'-NUCLEOTIDASE"/>
    <property type="match status" value="1"/>
</dbReference>
<dbReference type="EnsemblMetazoa" id="SCAU000041-RA">
    <property type="protein sequence ID" value="SCAU000041-PA"/>
    <property type="gene ID" value="SCAU000041"/>
</dbReference>
<dbReference type="VEuPathDB" id="VectorBase:SCAU000041"/>
<dbReference type="GO" id="GO:0009117">
    <property type="term" value="P:nucleotide metabolic process"/>
    <property type="evidence" value="ECO:0007669"/>
    <property type="project" value="UniProtKB-KW"/>
</dbReference>
<evidence type="ECO:0000256" key="1">
    <source>
        <dbReference type="ARBA" id="ARBA00000815"/>
    </source>
</evidence>
<keyword evidence="9" id="KW-0963">Cytoplasm</keyword>
<dbReference type="GO" id="GO:0005737">
    <property type="term" value="C:cytoplasm"/>
    <property type="evidence" value="ECO:0007669"/>
    <property type="project" value="UniProtKB-SubCell"/>
</dbReference>
<evidence type="ECO:0000256" key="8">
    <source>
        <dbReference type="ARBA" id="ARBA00023080"/>
    </source>
</evidence>
<dbReference type="SFLD" id="SFLDS00003">
    <property type="entry name" value="Haloacid_Dehalogenase"/>
    <property type="match status" value="1"/>
</dbReference>
<evidence type="ECO:0000256" key="9">
    <source>
        <dbReference type="RuleBase" id="RU361276"/>
    </source>
</evidence>
<organism evidence="10 11">
    <name type="scientific">Stomoxys calcitrans</name>
    <name type="common">Stable fly</name>
    <name type="synonym">Conops calcitrans</name>
    <dbReference type="NCBI Taxonomy" id="35570"/>
    <lineage>
        <taxon>Eukaryota</taxon>
        <taxon>Metazoa</taxon>
        <taxon>Ecdysozoa</taxon>
        <taxon>Arthropoda</taxon>
        <taxon>Hexapoda</taxon>
        <taxon>Insecta</taxon>
        <taxon>Pterygota</taxon>
        <taxon>Neoptera</taxon>
        <taxon>Endopterygota</taxon>
        <taxon>Diptera</taxon>
        <taxon>Brachycera</taxon>
        <taxon>Muscomorpha</taxon>
        <taxon>Muscoidea</taxon>
        <taxon>Muscidae</taxon>
        <taxon>Stomoxys</taxon>
    </lineage>
</organism>
<dbReference type="GO" id="GO:0008253">
    <property type="term" value="F:5'-nucleotidase activity"/>
    <property type="evidence" value="ECO:0007669"/>
    <property type="project" value="UniProtKB-EC"/>
</dbReference>
<evidence type="ECO:0000313" key="10">
    <source>
        <dbReference type="EnsemblMetazoa" id="SCAU000041-PA"/>
    </source>
</evidence>
<proteinExistence type="inferred from homology"/>
<dbReference type="GO" id="GO:0000166">
    <property type="term" value="F:nucleotide binding"/>
    <property type="evidence" value="ECO:0007669"/>
    <property type="project" value="UniProtKB-KW"/>
</dbReference>
<dbReference type="SFLD" id="SFLDG01128">
    <property type="entry name" value="C1.4:_5'-Nucleotidase_Like"/>
    <property type="match status" value="1"/>
</dbReference>
<dbReference type="GO" id="GO:0000287">
    <property type="term" value="F:magnesium ion binding"/>
    <property type="evidence" value="ECO:0007669"/>
    <property type="project" value="InterPro"/>
</dbReference>
<dbReference type="Gene3D" id="3.40.50.1000">
    <property type="entry name" value="HAD superfamily/HAD-like"/>
    <property type="match status" value="1"/>
</dbReference>
<keyword evidence="11" id="KW-1185">Reference proteome</keyword>
<dbReference type="OrthoDB" id="10014216at2759"/>
<dbReference type="Pfam" id="PF05822">
    <property type="entry name" value="UMPH-1"/>
    <property type="match status" value="1"/>
</dbReference>
<dbReference type="NCBIfam" id="TIGR01544">
    <property type="entry name" value="HAD-SF-IE"/>
    <property type="match status" value="1"/>
</dbReference>
<keyword evidence="5 9" id="KW-0547">Nucleotide-binding</keyword>
<evidence type="ECO:0000256" key="7">
    <source>
        <dbReference type="ARBA" id="ARBA00022842"/>
    </source>
</evidence>
<keyword evidence="6 9" id="KW-0378">Hydrolase</keyword>
<evidence type="ECO:0000313" key="11">
    <source>
        <dbReference type="Proteomes" id="UP000095300"/>
    </source>
</evidence>
<evidence type="ECO:0000256" key="3">
    <source>
        <dbReference type="ARBA" id="ARBA00012643"/>
    </source>
</evidence>
<comment type="similarity">
    <text evidence="2 9">Belongs to the pyrimidine 5'-nucleotidase family.</text>
</comment>
<dbReference type="AlphaFoldDB" id="A0A1I8NLH3"/>
<dbReference type="STRING" id="35570.A0A1I8NLH3"/>
<comment type="subcellular location">
    <subcellularLocation>
        <location evidence="9">Cytoplasm</location>
    </subcellularLocation>
</comment>
<dbReference type="Proteomes" id="UP000095300">
    <property type="component" value="Unassembled WGS sequence"/>
</dbReference>
<dbReference type="PANTHER" id="PTHR13045:SF0">
    <property type="entry name" value="7-METHYLGUANOSINE PHOSPHATE-SPECIFIC 5'-NUCLEOTIDASE"/>
    <property type="match status" value="1"/>
</dbReference>
<sequence>MFHNKNSTDDVFIRLEDVEPLCSENCKIKDRVYVESILNEFLKGGADRLQFVTDFDFTITKQRTSDGSPVLSSFGILNACESLPQSFIDESKKLHHKYRPIEIDPHIPVKEKVQSMIEWWTKTSELLVGFPLEQAEIDGIAYKYKDSLRDKSDVLFHTLDRLNIPVLVFSAGLGNSVVSLLQQANLMYPNVNVVSNFLQYKDGVLDGFQKPMIHTFNKNETALDSHKYYDLVHNRDHIIVMGDSIGDAGMANGVPASSHIIKIGFLYDHAEESLEKYMNAFDVVLIDDQTMDVPLAILNAVEKCKQPN</sequence>
<dbReference type="FunFam" id="1.10.150.340:FF:000001">
    <property type="entry name" value="Cytosolic 5-nucleotidase 3-like"/>
    <property type="match status" value="1"/>
</dbReference>
<keyword evidence="8 9" id="KW-0546">Nucleotide metabolism</keyword>
<evidence type="ECO:0000256" key="4">
    <source>
        <dbReference type="ARBA" id="ARBA00022723"/>
    </source>
</evidence>
<evidence type="ECO:0000256" key="6">
    <source>
        <dbReference type="ARBA" id="ARBA00022801"/>
    </source>
</evidence>
<accession>A0A1I8NLH3</accession>
<dbReference type="SUPFAM" id="SSF56784">
    <property type="entry name" value="HAD-like"/>
    <property type="match status" value="1"/>
</dbReference>
<dbReference type="FunFam" id="3.40.50.1000:FF:000032">
    <property type="entry name" value="Cytosolic 5-nucleotidase 3-like"/>
    <property type="match status" value="1"/>
</dbReference>
<dbReference type="Gene3D" id="1.10.150.340">
    <property type="entry name" value="Pyrimidine 5'-nucleotidase (UMPH-1), N-terminal domain"/>
    <property type="match status" value="1"/>
</dbReference>
<dbReference type="InterPro" id="IPR036412">
    <property type="entry name" value="HAD-like_sf"/>
</dbReference>
<dbReference type="EC" id="3.1.3.5" evidence="3 9"/>
<protein>
    <recommendedName>
        <fullName evidence="3 9">5'-nucleotidase</fullName>
        <ecNumber evidence="3 9">3.1.3.5</ecNumber>
    </recommendedName>
</protein>
<keyword evidence="4" id="KW-0479">Metal-binding</keyword>
<dbReference type="InterPro" id="IPR023214">
    <property type="entry name" value="HAD_sf"/>
</dbReference>
<dbReference type="InterPro" id="IPR006434">
    <property type="entry name" value="Pyrimidine_nucleotidase_eu"/>
</dbReference>
<name>A0A1I8NLH3_STOCA</name>
<gene>
    <name evidence="10" type="primary">106089686</name>
</gene>
<dbReference type="KEGG" id="scac:106089686"/>
<evidence type="ECO:0000256" key="2">
    <source>
        <dbReference type="ARBA" id="ARBA00008389"/>
    </source>
</evidence>
<keyword evidence="7" id="KW-0460">Magnesium</keyword>